<organism evidence="2">
    <name type="scientific">Arundo donax</name>
    <name type="common">Giant reed</name>
    <name type="synonym">Donax arundinaceus</name>
    <dbReference type="NCBI Taxonomy" id="35708"/>
    <lineage>
        <taxon>Eukaryota</taxon>
        <taxon>Viridiplantae</taxon>
        <taxon>Streptophyta</taxon>
        <taxon>Embryophyta</taxon>
        <taxon>Tracheophyta</taxon>
        <taxon>Spermatophyta</taxon>
        <taxon>Magnoliopsida</taxon>
        <taxon>Liliopsida</taxon>
        <taxon>Poales</taxon>
        <taxon>Poaceae</taxon>
        <taxon>PACMAD clade</taxon>
        <taxon>Arundinoideae</taxon>
        <taxon>Arundineae</taxon>
        <taxon>Arundo</taxon>
    </lineage>
</organism>
<dbReference type="Gene3D" id="1.10.1280.10">
    <property type="entry name" value="Di-copper center containing domain from catechol oxidase"/>
    <property type="match status" value="1"/>
</dbReference>
<reference evidence="2" key="2">
    <citation type="journal article" date="2015" name="Data Brief">
        <title>Shoot transcriptome of the giant reed, Arundo donax.</title>
        <authorList>
            <person name="Barrero R.A."/>
            <person name="Guerrero F.D."/>
            <person name="Moolhuijzen P."/>
            <person name="Goolsby J.A."/>
            <person name="Tidwell J."/>
            <person name="Bellgard S.E."/>
            <person name="Bellgard M.I."/>
        </authorList>
    </citation>
    <scope>NUCLEOTIDE SEQUENCE</scope>
    <source>
        <tissue evidence="2">Shoot tissue taken approximately 20 cm above the soil surface</tissue>
    </source>
</reference>
<dbReference type="SUPFAM" id="SSF48056">
    <property type="entry name" value="Di-copper centre-containing domain"/>
    <property type="match status" value="1"/>
</dbReference>
<dbReference type="EMBL" id="GBRH01205047">
    <property type="protein sequence ID" value="JAD92848.1"/>
    <property type="molecule type" value="Transcribed_RNA"/>
</dbReference>
<accession>A0A0A9E1F3</accession>
<reference evidence="2" key="1">
    <citation type="submission" date="2014-09" db="EMBL/GenBank/DDBJ databases">
        <authorList>
            <person name="Magalhaes I.L.F."/>
            <person name="Oliveira U."/>
            <person name="Santos F.R."/>
            <person name="Vidigal T.H.D.A."/>
            <person name="Brescovit A.D."/>
            <person name="Santos A.J."/>
        </authorList>
    </citation>
    <scope>NUCLEOTIDE SEQUENCE</scope>
    <source>
        <tissue evidence="2">Shoot tissue taken approximately 20 cm above the soil surface</tissue>
    </source>
</reference>
<evidence type="ECO:0000256" key="1">
    <source>
        <dbReference type="SAM" id="MobiDB-lite"/>
    </source>
</evidence>
<sequence>MHGTVSASATHLVRATAAGSAPSAFPSTLSKSTKSTTSRPYHGRRRRTLWCRATGGRSDEGLLWLPRRDLLAGLTGVAAGLSAYPDLSAAAPQVVLEESCRRGEKVSDKFLECTDRGLPCPPSVQGFKIVDFSPASEVKRVRRPVHLLDPEYAGKYQAALAAMKALPASNPLSFTEQAAIHEALL</sequence>
<proteinExistence type="predicted"/>
<dbReference type="AlphaFoldDB" id="A0A0A9E1F3"/>
<evidence type="ECO:0000313" key="2">
    <source>
        <dbReference type="EMBL" id="JAD92848.1"/>
    </source>
</evidence>
<feature type="compositionally biased region" description="Low complexity" evidence="1">
    <location>
        <begin position="27"/>
        <end position="38"/>
    </location>
</feature>
<name>A0A0A9E1F3_ARUDO</name>
<dbReference type="InterPro" id="IPR008922">
    <property type="entry name" value="Di-copper_centre_dom_sf"/>
</dbReference>
<protein>
    <submittedName>
        <fullName evidence="2">Uncharacterized protein</fullName>
    </submittedName>
</protein>
<feature type="region of interest" description="Disordered" evidence="1">
    <location>
        <begin position="21"/>
        <end position="41"/>
    </location>
</feature>